<dbReference type="PANTHER" id="PTHR31157">
    <property type="entry name" value="SCP DOMAIN-CONTAINING PROTEIN"/>
    <property type="match status" value="1"/>
</dbReference>
<evidence type="ECO:0000256" key="2">
    <source>
        <dbReference type="SAM" id="SignalP"/>
    </source>
</evidence>
<sequence>MPASVRYQHQKVSFLLLGLIVTLVSNAALAFGSLPTAIGEAIAEDLNNNTIVNGTSRNLQSYSQTSFQSLLLAAVNKERAARGLSALCMSSKLQSSAQKHSNDMAANNYMSHTGSDGSSMSQRITATGFKWTAIAENVAAGQKDVNAVMKSWMSSADHKSNILSSKYTMYGCGYAYTSKGNNKHYWTQDFGAGSGESCSSSSASQGYKPATVKPTVTRAPTKAPAATTKTPTTAPSTGTMQTQMLAAVNKQRAAVGLSALCTNLKLQSSAQGHSNDMAKHDFMSHTGSDGSSMSERITDSGYSWTSIAENVAAGQTDVEAVMTAWMNSPGHKANILSTKVTMFGCAYAYNADSTYHHYWTQDFGTGSSESCS</sequence>
<keyword evidence="2" id="KW-0732">Signal</keyword>
<dbReference type="Proteomes" id="UP001165083">
    <property type="component" value="Unassembled WGS sequence"/>
</dbReference>
<evidence type="ECO:0000259" key="3">
    <source>
        <dbReference type="Pfam" id="PF00188"/>
    </source>
</evidence>
<dbReference type="EMBL" id="BSXW01000111">
    <property type="protein sequence ID" value="GMF12233.1"/>
    <property type="molecule type" value="Genomic_DNA"/>
</dbReference>
<evidence type="ECO:0000256" key="1">
    <source>
        <dbReference type="SAM" id="MobiDB-lite"/>
    </source>
</evidence>
<dbReference type="AlphaFoldDB" id="A0A9W6THW3"/>
<feature type="signal peptide" evidence="2">
    <location>
        <begin position="1"/>
        <end position="30"/>
    </location>
</feature>
<dbReference type="Pfam" id="PF00188">
    <property type="entry name" value="CAP"/>
    <property type="match status" value="2"/>
</dbReference>
<feature type="region of interest" description="Disordered" evidence="1">
    <location>
        <begin position="197"/>
        <end position="237"/>
    </location>
</feature>
<dbReference type="OrthoDB" id="118485at2759"/>
<dbReference type="InterPro" id="IPR035940">
    <property type="entry name" value="CAP_sf"/>
</dbReference>
<protein>
    <submittedName>
        <fullName evidence="4">Unnamed protein product</fullName>
    </submittedName>
</protein>
<comment type="caution">
    <text evidence="4">The sequence shown here is derived from an EMBL/GenBank/DDBJ whole genome shotgun (WGS) entry which is preliminary data.</text>
</comment>
<dbReference type="SUPFAM" id="SSF55797">
    <property type="entry name" value="PR-1-like"/>
    <property type="match status" value="2"/>
</dbReference>
<feature type="compositionally biased region" description="Low complexity" evidence="1">
    <location>
        <begin position="197"/>
        <end position="206"/>
    </location>
</feature>
<dbReference type="CDD" id="cd05379">
    <property type="entry name" value="CAP_bacterial"/>
    <property type="match status" value="2"/>
</dbReference>
<feature type="domain" description="SCP" evidence="3">
    <location>
        <begin position="72"/>
        <end position="190"/>
    </location>
</feature>
<proteinExistence type="predicted"/>
<organism evidence="4 5">
    <name type="scientific">Phytophthora lilii</name>
    <dbReference type="NCBI Taxonomy" id="2077276"/>
    <lineage>
        <taxon>Eukaryota</taxon>
        <taxon>Sar</taxon>
        <taxon>Stramenopiles</taxon>
        <taxon>Oomycota</taxon>
        <taxon>Peronosporomycetes</taxon>
        <taxon>Peronosporales</taxon>
        <taxon>Peronosporaceae</taxon>
        <taxon>Phytophthora</taxon>
    </lineage>
</organism>
<dbReference type="Gene3D" id="3.40.33.10">
    <property type="entry name" value="CAP"/>
    <property type="match status" value="2"/>
</dbReference>
<feature type="domain" description="SCP" evidence="3">
    <location>
        <begin position="245"/>
        <end position="363"/>
    </location>
</feature>
<dbReference type="InterPro" id="IPR014044">
    <property type="entry name" value="CAP_dom"/>
</dbReference>
<accession>A0A9W6THW3</accession>
<keyword evidence="5" id="KW-1185">Reference proteome</keyword>
<dbReference type="PANTHER" id="PTHR31157:SF1">
    <property type="entry name" value="SCP DOMAIN-CONTAINING PROTEIN"/>
    <property type="match status" value="1"/>
</dbReference>
<evidence type="ECO:0000313" key="5">
    <source>
        <dbReference type="Proteomes" id="UP001165083"/>
    </source>
</evidence>
<feature type="compositionally biased region" description="Low complexity" evidence="1">
    <location>
        <begin position="213"/>
        <end position="237"/>
    </location>
</feature>
<gene>
    <name evidence="4" type="ORF">Plil01_000287100</name>
</gene>
<reference evidence="4" key="1">
    <citation type="submission" date="2023-04" db="EMBL/GenBank/DDBJ databases">
        <title>Phytophthora lilii NBRC 32176.</title>
        <authorList>
            <person name="Ichikawa N."/>
            <person name="Sato H."/>
            <person name="Tonouchi N."/>
        </authorList>
    </citation>
    <scope>NUCLEOTIDE SEQUENCE</scope>
    <source>
        <strain evidence="4">NBRC 32176</strain>
    </source>
</reference>
<feature type="chain" id="PRO_5040908821" evidence="2">
    <location>
        <begin position="31"/>
        <end position="372"/>
    </location>
</feature>
<evidence type="ECO:0000313" key="4">
    <source>
        <dbReference type="EMBL" id="GMF12233.1"/>
    </source>
</evidence>
<name>A0A9W6THW3_9STRA</name>